<accession>A0A0C2MXZ5</accession>
<dbReference type="AlphaFoldDB" id="A0A0C2MXZ5"/>
<keyword evidence="2" id="KW-1185">Reference proteome</keyword>
<reference evidence="1 2" key="1">
    <citation type="journal article" date="2014" name="Genome Biol. Evol.">
        <title>The genome of the myxosporean Thelohanellus kitauei shows adaptations to nutrient acquisition within its fish host.</title>
        <authorList>
            <person name="Yang Y."/>
            <person name="Xiong J."/>
            <person name="Zhou Z."/>
            <person name="Huo F."/>
            <person name="Miao W."/>
            <person name="Ran C."/>
            <person name="Liu Y."/>
            <person name="Zhang J."/>
            <person name="Feng J."/>
            <person name="Wang M."/>
            <person name="Wang M."/>
            <person name="Wang L."/>
            <person name="Yao B."/>
        </authorList>
    </citation>
    <scope>NUCLEOTIDE SEQUENCE [LARGE SCALE GENOMIC DNA]</scope>
    <source>
        <strain evidence="1">Wuqing</strain>
    </source>
</reference>
<name>A0A0C2MXZ5_THEKT</name>
<evidence type="ECO:0000313" key="1">
    <source>
        <dbReference type="EMBL" id="KII66502.1"/>
    </source>
</evidence>
<proteinExistence type="predicted"/>
<protein>
    <submittedName>
        <fullName evidence="1">Uncharacterized protein</fullName>
    </submittedName>
</protein>
<gene>
    <name evidence="1" type="ORF">RF11_15961</name>
</gene>
<dbReference type="EMBL" id="JWZT01003512">
    <property type="protein sequence ID" value="KII66502.1"/>
    <property type="molecule type" value="Genomic_DNA"/>
</dbReference>
<comment type="caution">
    <text evidence="1">The sequence shown here is derived from an EMBL/GenBank/DDBJ whole genome shotgun (WGS) entry which is preliminary data.</text>
</comment>
<dbReference type="Proteomes" id="UP000031668">
    <property type="component" value="Unassembled WGS sequence"/>
</dbReference>
<sequence length="145" mass="16916">MNDLERSCSHQVDMRQEDNRDRAIISNMFLRSNLLDSQPTIDYCVSINEELRRRIFIAVPMLQDVFDQIIRSDCSDVTNIIIRCILSDLRESVLRLLPKCEFNTDTTMRIEGITVFELPPLVQNQVNLSLNNIYSSRKDLIVFYG</sequence>
<evidence type="ECO:0000313" key="2">
    <source>
        <dbReference type="Proteomes" id="UP000031668"/>
    </source>
</evidence>
<organism evidence="1 2">
    <name type="scientific">Thelohanellus kitauei</name>
    <name type="common">Myxosporean</name>
    <dbReference type="NCBI Taxonomy" id="669202"/>
    <lineage>
        <taxon>Eukaryota</taxon>
        <taxon>Metazoa</taxon>
        <taxon>Cnidaria</taxon>
        <taxon>Myxozoa</taxon>
        <taxon>Myxosporea</taxon>
        <taxon>Bivalvulida</taxon>
        <taxon>Platysporina</taxon>
        <taxon>Myxobolidae</taxon>
        <taxon>Thelohanellus</taxon>
    </lineage>
</organism>